<protein>
    <submittedName>
        <fullName evidence="1">Uncharacterized protein</fullName>
    </submittedName>
</protein>
<name>A0A0L0NQJ8_CANAR</name>
<gene>
    <name evidence="1" type="ORF">QG37_07470</name>
</gene>
<organism evidence="1 2">
    <name type="scientific">Candidozyma auris</name>
    <name type="common">Yeast</name>
    <name type="synonym">Candida auris</name>
    <dbReference type="NCBI Taxonomy" id="498019"/>
    <lineage>
        <taxon>Eukaryota</taxon>
        <taxon>Fungi</taxon>
        <taxon>Dikarya</taxon>
        <taxon>Ascomycota</taxon>
        <taxon>Saccharomycotina</taxon>
        <taxon>Pichiomycetes</taxon>
        <taxon>Metschnikowiaceae</taxon>
        <taxon>Candidozyma</taxon>
    </lineage>
</organism>
<accession>A0A0L0NQJ8</accession>
<dbReference type="Proteomes" id="UP000037122">
    <property type="component" value="Unassembled WGS sequence"/>
</dbReference>
<comment type="caution">
    <text evidence="1">The sequence shown here is derived from an EMBL/GenBank/DDBJ whole genome shotgun (WGS) entry which is preliminary data.</text>
</comment>
<dbReference type="VEuPathDB" id="FungiDB:QG37_07470"/>
<dbReference type="EMBL" id="LGST01000057">
    <property type="protein sequence ID" value="KND96338.1"/>
    <property type="molecule type" value="Genomic_DNA"/>
</dbReference>
<dbReference type="AlphaFoldDB" id="A0A0L0NQJ8"/>
<sequence>MKILAISIRVQNWKKMIGDWGTPDVGEDIGRYSVVHGPRWVCRFGCETGVRQ</sequence>
<evidence type="ECO:0000313" key="1">
    <source>
        <dbReference type="EMBL" id="KND96338.1"/>
    </source>
</evidence>
<proteinExistence type="predicted"/>
<evidence type="ECO:0000313" key="2">
    <source>
        <dbReference type="Proteomes" id="UP000037122"/>
    </source>
</evidence>
<reference evidence="2" key="1">
    <citation type="journal article" date="2015" name="BMC Genomics">
        <title>Draft genome of a commonly misdiagnosed multidrug resistant pathogen Candida auris.</title>
        <authorList>
            <person name="Chatterjee S."/>
            <person name="Alampalli S.V."/>
            <person name="Nageshan R.K."/>
            <person name="Chettiar S.T."/>
            <person name="Joshi S."/>
            <person name="Tatu U.S."/>
        </authorList>
    </citation>
    <scope>NUCLEOTIDE SEQUENCE [LARGE SCALE GENOMIC DNA]</scope>
    <source>
        <strain evidence="2">6684</strain>
    </source>
</reference>